<proteinExistence type="predicted"/>
<evidence type="ECO:0000313" key="3">
    <source>
        <dbReference type="EMBL" id="SMO40601.1"/>
    </source>
</evidence>
<evidence type="ECO:0000256" key="1">
    <source>
        <dbReference type="SAM" id="MobiDB-lite"/>
    </source>
</evidence>
<protein>
    <recommendedName>
        <fullName evidence="5">LPP20 lipoprotein</fullName>
    </recommendedName>
</protein>
<organism evidence="3 4">
    <name type="scientific">Fodinibius sediminis</name>
    <dbReference type="NCBI Taxonomy" id="1214077"/>
    <lineage>
        <taxon>Bacteria</taxon>
        <taxon>Pseudomonadati</taxon>
        <taxon>Balneolota</taxon>
        <taxon>Balneolia</taxon>
        <taxon>Balneolales</taxon>
        <taxon>Balneolaceae</taxon>
        <taxon>Fodinibius</taxon>
    </lineage>
</organism>
<dbReference type="EMBL" id="FXTH01000002">
    <property type="protein sequence ID" value="SMO40601.1"/>
    <property type="molecule type" value="Genomic_DNA"/>
</dbReference>
<feature type="chain" id="PRO_5022092734" description="LPP20 lipoprotein" evidence="2">
    <location>
        <begin position="23"/>
        <end position="185"/>
    </location>
</feature>
<dbReference type="PROSITE" id="PS51257">
    <property type="entry name" value="PROKAR_LIPOPROTEIN"/>
    <property type="match status" value="1"/>
</dbReference>
<dbReference type="OrthoDB" id="1525014at2"/>
<dbReference type="Proteomes" id="UP000317593">
    <property type="component" value="Unassembled WGS sequence"/>
</dbReference>
<reference evidence="3 4" key="1">
    <citation type="submission" date="2017-05" db="EMBL/GenBank/DDBJ databases">
        <authorList>
            <person name="Varghese N."/>
            <person name="Submissions S."/>
        </authorList>
    </citation>
    <scope>NUCLEOTIDE SEQUENCE [LARGE SCALE GENOMIC DNA]</scope>
    <source>
        <strain evidence="3 4">DSM 21194</strain>
    </source>
</reference>
<dbReference type="AlphaFoldDB" id="A0A521B0R9"/>
<accession>A0A521B0R9</accession>
<dbReference type="RefSeq" id="WP_142712945.1">
    <property type="nucleotide sequence ID" value="NZ_FXTH01000002.1"/>
</dbReference>
<evidence type="ECO:0008006" key="5">
    <source>
        <dbReference type="Google" id="ProtNLM"/>
    </source>
</evidence>
<evidence type="ECO:0000256" key="2">
    <source>
        <dbReference type="SAM" id="SignalP"/>
    </source>
</evidence>
<keyword evidence="2" id="KW-0732">Signal</keyword>
<name>A0A521B0R9_9BACT</name>
<evidence type="ECO:0000313" key="4">
    <source>
        <dbReference type="Proteomes" id="UP000317593"/>
    </source>
</evidence>
<keyword evidence="4" id="KW-1185">Reference proteome</keyword>
<sequence>MHRYYILILAAVLFAISSCSSTSNTRQPETDESSVTVSETPSPAWFTSETVTFENEAIQAYATAVGSDAATAESKAVSRATILLMRSLSDKLESIRAERAQSAGEASGLGNPEFLIAYRKAAEAAAAKVSTRQTHSKPLEGEGGVRGIANVELSKAQLIEQIGKKLADYPEIWNTLKASPAFQNL</sequence>
<gene>
    <name evidence="3" type="ORF">SAMN06265218_10255</name>
</gene>
<feature type="region of interest" description="Disordered" evidence="1">
    <location>
        <begin position="21"/>
        <end position="41"/>
    </location>
</feature>
<feature type="signal peptide" evidence="2">
    <location>
        <begin position="1"/>
        <end position="22"/>
    </location>
</feature>